<dbReference type="SUPFAM" id="SSF63999">
    <property type="entry name" value="Thiamin pyrophosphokinase, catalytic domain"/>
    <property type="match status" value="1"/>
</dbReference>
<dbReference type="Proteomes" id="UP001583193">
    <property type="component" value="Unassembled WGS sequence"/>
</dbReference>
<keyword evidence="5 7" id="KW-0418">Kinase</keyword>
<organism evidence="10 11">
    <name type="scientific">Paecilomyces lecythidis</name>
    <dbReference type="NCBI Taxonomy" id="3004212"/>
    <lineage>
        <taxon>Eukaryota</taxon>
        <taxon>Fungi</taxon>
        <taxon>Dikarya</taxon>
        <taxon>Ascomycota</taxon>
        <taxon>Pezizomycotina</taxon>
        <taxon>Eurotiomycetes</taxon>
        <taxon>Eurotiomycetidae</taxon>
        <taxon>Eurotiales</taxon>
        <taxon>Thermoascaceae</taxon>
        <taxon>Paecilomyces</taxon>
    </lineage>
</organism>
<dbReference type="PANTHER" id="PTHR13622:SF8">
    <property type="entry name" value="THIAMIN PYROPHOSPHOKINASE 1"/>
    <property type="match status" value="1"/>
</dbReference>
<sequence>MEWDPTQFFRDGVRLSVPFALLVLNQPINERAFAALKKHACFTVCADGGANRYYDLMKSQDKETSDLPNVIIGDLDSILPSVRKHYDSLGVEIIHDPDQYSTDFTKCLKYLRANSSSILRSAATNPDSLLPETALKTDPQSSPRLDVLILGGLGGRVDQAFSQIHHLYTMSRHSGNEDSPGELYLVSEESISFVLRKGRNVIKTPGTRRPLSSSSDSAHTSTSNSDLTNTQSYPISDTGDVYYLEENIGILPASGPAVISTNGLEWDVSDWRTEMGGQMSTSNHIRADVVTIESNEQVLFTAELAERFKAK</sequence>
<comment type="catalytic activity">
    <reaction evidence="7">
        <text>thiamine + ATP = thiamine diphosphate + AMP + H(+)</text>
        <dbReference type="Rhea" id="RHEA:11576"/>
        <dbReference type="ChEBI" id="CHEBI:15378"/>
        <dbReference type="ChEBI" id="CHEBI:18385"/>
        <dbReference type="ChEBI" id="CHEBI:30616"/>
        <dbReference type="ChEBI" id="CHEBI:58937"/>
        <dbReference type="ChEBI" id="CHEBI:456215"/>
    </reaction>
</comment>
<evidence type="ECO:0000256" key="8">
    <source>
        <dbReference type="SAM" id="MobiDB-lite"/>
    </source>
</evidence>
<protein>
    <recommendedName>
        <fullName evidence="7">Thiamine pyrophosphokinase</fullName>
        <ecNumber evidence="7">2.7.6.2</ecNumber>
    </recommendedName>
</protein>
<name>A0ABR3X0J9_9EURO</name>
<evidence type="ECO:0000256" key="2">
    <source>
        <dbReference type="ARBA" id="ARBA00006785"/>
    </source>
</evidence>
<keyword evidence="6 7" id="KW-0067">ATP-binding</keyword>
<reference evidence="10 11" key="1">
    <citation type="journal article" date="2024" name="IMA Fungus">
        <title>IMA Genome - F19 : A genome assembly and annotation guide to empower mycologists, including annotated draft genome sequences of Ceratocystis pirilliformis, Diaporthe australafricana, Fusarium ophioides, Paecilomyces lecythidis, and Sporothrix stenoceras.</title>
        <authorList>
            <person name="Aylward J."/>
            <person name="Wilson A.M."/>
            <person name="Visagie C.M."/>
            <person name="Spraker J."/>
            <person name="Barnes I."/>
            <person name="Buitendag C."/>
            <person name="Ceriani C."/>
            <person name="Del Mar Angel L."/>
            <person name="du Plessis D."/>
            <person name="Fuchs T."/>
            <person name="Gasser K."/>
            <person name="Kramer D."/>
            <person name="Li W."/>
            <person name="Munsamy K."/>
            <person name="Piso A."/>
            <person name="Price J.L."/>
            <person name="Sonnekus B."/>
            <person name="Thomas C."/>
            <person name="van der Nest A."/>
            <person name="van Dijk A."/>
            <person name="van Heerden A."/>
            <person name="van Vuuren N."/>
            <person name="Yilmaz N."/>
            <person name="Duong T.A."/>
            <person name="van der Merwe N.A."/>
            <person name="Wingfield M.J."/>
            <person name="Wingfield B.D."/>
        </authorList>
    </citation>
    <scope>NUCLEOTIDE SEQUENCE [LARGE SCALE GENOMIC DNA]</scope>
    <source>
        <strain evidence="10 11">CMW 18167</strain>
    </source>
</reference>
<dbReference type="Pfam" id="PF04263">
    <property type="entry name" value="TPK_catalytic"/>
    <property type="match status" value="1"/>
</dbReference>
<dbReference type="NCBIfam" id="TIGR01378">
    <property type="entry name" value="thi_PPkinase"/>
    <property type="match status" value="1"/>
</dbReference>
<dbReference type="CDD" id="cd07995">
    <property type="entry name" value="TPK"/>
    <property type="match status" value="1"/>
</dbReference>
<dbReference type="InterPro" id="IPR036371">
    <property type="entry name" value="TPK_B1-bd_sf"/>
</dbReference>
<evidence type="ECO:0000256" key="5">
    <source>
        <dbReference type="ARBA" id="ARBA00022777"/>
    </source>
</evidence>
<evidence type="ECO:0000256" key="1">
    <source>
        <dbReference type="ARBA" id="ARBA00005078"/>
    </source>
</evidence>
<evidence type="ECO:0000259" key="9">
    <source>
        <dbReference type="SMART" id="SM00983"/>
    </source>
</evidence>
<dbReference type="SMART" id="SM00983">
    <property type="entry name" value="TPK_B1_binding"/>
    <property type="match status" value="1"/>
</dbReference>
<keyword evidence="4 7" id="KW-0547">Nucleotide-binding</keyword>
<dbReference type="InterPro" id="IPR007371">
    <property type="entry name" value="TPK_catalytic"/>
</dbReference>
<evidence type="ECO:0000313" key="10">
    <source>
        <dbReference type="EMBL" id="KAL1869216.1"/>
    </source>
</evidence>
<dbReference type="EC" id="2.7.6.2" evidence="7"/>
<dbReference type="InterPro" id="IPR016966">
    <property type="entry name" value="Thiamin_pyrophosphokinase_euk"/>
</dbReference>
<dbReference type="InterPro" id="IPR007373">
    <property type="entry name" value="Thiamin_PyroPKinase_B1-bd"/>
</dbReference>
<dbReference type="SUPFAM" id="SSF63862">
    <property type="entry name" value="Thiamin pyrophosphokinase, substrate-binding domain"/>
    <property type="match status" value="1"/>
</dbReference>
<dbReference type="InterPro" id="IPR036759">
    <property type="entry name" value="TPK_catalytic_sf"/>
</dbReference>
<keyword evidence="3 7" id="KW-0808">Transferase</keyword>
<evidence type="ECO:0000256" key="7">
    <source>
        <dbReference type="PIRNR" id="PIRNR031057"/>
    </source>
</evidence>
<comment type="similarity">
    <text evidence="2 7">Belongs to the thiamine pyrophosphokinase family.</text>
</comment>
<feature type="domain" description="Thiamin pyrophosphokinase thiamin-binding" evidence="9">
    <location>
        <begin position="198"/>
        <end position="298"/>
    </location>
</feature>
<dbReference type="GO" id="GO:0004788">
    <property type="term" value="F:thiamine diphosphokinase activity"/>
    <property type="evidence" value="ECO:0007669"/>
    <property type="project" value="UniProtKB-EC"/>
</dbReference>
<comment type="caution">
    <text evidence="10">The sequence shown here is derived from an EMBL/GenBank/DDBJ whole genome shotgun (WGS) entry which is preliminary data.</text>
</comment>
<dbReference type="PIRSF" id="PIRSF031057">
    <property type="entry name" value="Thiamin_pyrophosphokinase"/>
    <property type="match status" value="1"/>
</dbReference>
<evidence type="ECO:0000313" key="11">
    <source>
        <dbReference type="Proteomes" id="UP001583193"/>
    </source>
</evidence>
<feature type="region of interest" description="Disordered" evidence="8">
    <location>
        <begin position="204"/>
        <end position="232"/>
    </location>
</feature>
<keyword evidence="11" id="KW-1185">Reference proteome</keyword>
<dbReference type="EMBL" id="JAVDPF010000035">
    <property type="protein sequence ID" value="KAL1869216.1"/>
    <property type="molecule type" value="Genomic_DNA"/>
</dbReference>
<dbReference type="Gene3D" id="3.40.50.10240">
    <property type="entry name" value="Thiamin pyrophosphokinase, catalytic domain"/>
    <property type="match status" value="1"/>
</dbReference>
<feature type="compositionally biased region" description="Low complexity" evidence="8">
    <location>
        <begin position="212"/>
        <end position="226"/>
    </location>
</feature>
<gene>
    <name evidence="10" type="primary">THI80</name>
    <name evidence="10" type="ORF">Plec18167_007882</name>
</gene>
<dbReference type="InterPro" id="IPR006282">
    <property type="entry name" value="Thi_PPkinase"/>
</dbReference>
<evidence type="ECO:0000256" key="6">
    <source>
        <dbReference type="ARBA" id="ARBA00022840"/>
    </source>
</evidence>
<dbReference type="Pfam" id="PF04265">
    <property type="entry name" value="TPK_B1_binding"/>
    <property type="match status" value="1"/>
</dbReference>
<dbReference type="PANTHER" id="PTHR13622">
    <property type="entry name" value="THIAMIN PYROPHOSPHOKINASE"/>
    <property type="match status" value="1"/>
</dbReference>
<proteinExistence type="inferred from homology"/>
<comment type="pathway">
    <text evidence="1 7">Cofactor biosynthesis; thiamine diphosphate biosynthesis; thiamine diphosphate from thiamine: step 1/1.</text>
</comment>
<accession>A0ABR3X0J9</accession>
<evidence type="ECO:0000256" key="3">
    <source>
        <dbReference type="ARBA" id="ARBA00022679"/>
    </source>
</evidence>
<evidence type="ECO:0000256" key="4">
    <source>
        <dbReference type="ARBA" id="ARBA00022741"/>
    </source>
</evidence>